<dbReference type="InterPro" id="IPR012337">
    <property type="entry name" value="RNaseH-like_sf"/>
</dbReference>
<dbReference type="Gene3D" id="3.30.420.10">
    <property type="entry name" value="Ribonuclease H-like superfamily/Ribonuclease H"/>
    <property type="match status" value="1"/>
</dbReference>
<sequence length="139" mass="16171">LKTARKQFRLPSNKLSYVAHYLKLGEKPSSSNMELWKSCMNGEAKAWKEMKKYNINDVILTEKVYDKLLPWISNHPNHALFNKVNAIVCPTCGSQHLQRRGITRTKTMSYQRYHCQNCGAWSRDRLANREDNENTLVGL</sequence>
<organism evidence="1">
    <name type="scientific">marine sediment metagenome</name>
    <dbReference type="NCBI Taxonomy" id="412755"/>
    <lineage>
        <taxon>unclassified sequences</taxon>
        <taxon>metagenomes</taxon>
        <taxon>ecological metagenomes</taxon>
    </lineage>
</organism>
<reference evidence="1" key="1">
    <citation type="journal article" date="2015" name="Nature">
        <title>Complex archaea that bridge the gap between prokaryotes and eukaryotes.</title>
        <authorList>
            <person name="Spang A."/>
            <person name="Saw J.H."/>
            <person name="Jorgensen S.L."/>
            <person name="Zaremba-Niedzwiedzka K."/>
            <person name="Martijn J."/>
            <person name="Lind A.E."/>
            <person name="van Eijk R."/>
            <person name="Schleper C."/>
            <person name="Guy L."/>
            <person name="Ettema T.J."/>
        </authorList>
    </citation>
    <scope>NUCLEOTIDE SEQUENCE</scope>
</reference>
<gene>
    <name evidence="1" type="ORF">LCGC14_3034900</name>
</gene>
<name>A0A0F8YZA1_9ZZZZ</name>
<evidence type="ECO:0000313" key="1">
    <source>
        <dbReference type="EMBL" id="KKK59389.1"/>
    </source>
</evidence>
<feature type="non-terminal residue" evidence="1">
    <location>
        <position position="1"/>
    </location>
</feature>
<dbReference type="EMBL" id="LAZR01063502">
    <property type="protein sequence ID" value="KKK59389.1"/>
    <property type="molecule type" value="Genomic_DNA"/>
</dbReference>
<comment type="caution">
    <text evidence="1">The sequence shown here is derived from an EMBL/GenBank/DDBJ whole genome shotgun (WGS) entry which is preliminary data.</text>
</comment>
<dbReference type="InterPro" id="IPR036397">
    <property type="entry name" value="RNaseH_sf"/>
</dbReference>
<accession>A0A0F8YZA1</accession>
<dbReference type="AlphaFoldDB" id="A0A0F8YZA1"/>
<proteinExistence type="predicted"/>
<protein>
    <submittedName>
        <fullName evidence="1">Uncharacterized protein</fullName>
    </submittedName>
</protein>
<dbReference type="GO" id="GO:0003676">
    <property type="term" value="F:nucleic acid binding"/>
    <property type="evidence" value="ECO:0007669"/>
    <property type="project" value="InterPro"/>
</dbReference>
<dbReference type="SUPFAM" id="SSF53098">
    <property type="entry name" value="Ribonuclease H-like"/>
    <property type="match status" value="1"/>
</dbReference>